<proteinExistence type="predicted"/>
<accession>A0AB39PP13</accession>
<reference evidence="1" key="1">
    <citation type="submission" date="2024-07" db="EMBL/GenBank/DDBJ databases">
        <authorList>
            <person name="Yu S.T."/>
        </authorList>
    </citation>
    <scope>NUCLEOTIDE SEQUENCE</scope>
    <source>
        <strain evidence="1">R21</strain>
    </source>
</reference>
<protein>
    <submittedName>
        <fullName evidence="1">Uncharacterized protein</fullName>
    </submittedName>
</protein>
<name>A0AB39PP13_9ACTN</name>
<dbReference type="EMBL" id="CP163435">
    <property type="protein sequence ID" value="XDQ31871.1"/>
    <property type="molecule type" value="Genomic_DNA"/>
</dbReference>
<organism evidence="1">
    <name type="scientific">Streptomyces sp. R21</name>
    <dbReference type="NCBI Taxonomy" id="3238627"/>
    <lineage>
        <taxon>Bacteria</taxon>
        <taxon>Bacillati</taxon>
        <taxon>Actinomycetota</taxon>
        <taxon>Actinomycetes</taxon>
        <taxon>Kitasatosporales</taxon>
        <taxon>Streptomycetaceae</taxon>
        <taxon>Streptomyces</taxon>
    </lineage>
</organism>
<dbReference type="AlphaFoldDB" id="A0AB39PP13"/>
<gene>
    <name evidence="1" type="ORF">AB5J56_27940</name>
</gene>
<sequence length="144" mass="16419">MAEEFWCVRHREYRFHADAKSSDLTSTFLRHTHSKDCLCTLRSDGISFVGAVEMGFCEDYVNLPSGFVRDFISRILDELEKLAIAISALSDSSLSIGVLGYETGVYGVRLKDARRLLDDGFDYRRERRRHCSCTPDVSKVRVKA</sequence>
<evidence type="ECO:0000313" key="1">
    <source>
        <dbReference type="EMBL" id="XDQ31871.1"/>
    </source>
</evidence>